<accession>A0A9W4UFQ5</accession>
<sequence length="126" mass="13877">MPILPPYRPKHRLCPFPHLCSLSSSCASEPAASLLVSSHPIRRRSSPALSGFPPLHSTESKSETHSALLPLLLPPHAFPLTTSEINPSIPILSQSRDLFPPPLCSLPLTRFVSARRRRLSSIHCDF</sequence>
<dbReference type="AlphaFoldDB" id="A0A9W4UFQ5"/>
<keyword evidence="2" id="KW-1185">Reference proteome</keyword>
<dbReference type="Proteomes" id="UP001152607">
    <property type="component" value="Unassembled WGS sequence"/>
</dbReference>
<name>A0A9W4UFQ5_9PLEO</name>
<evidence type="ECO:0000313" key="2">
    <source>
        <dbReference type="Proteomes" id="UP001152607"/>
    </source>
</evidence>
<organism evidence="1 2">
    <name type="scientific">Periconia digitata</name>
    <dbReference type="NCBI Taxonomy" id="1303443"/>
    <lineage>
        <taxon>Eukaryota</taxon>
        <taxon>Fungi</taxon>
        <taxon>Dikarya</taxon>
        <taxon>Ascomycota</taxon>
        <taxon>Pezizomycotina</taxon>
        <taxon>Dothideomycetes</taxon>
        <taxon>Pleosporomycetidae</taxon>
        <taxon>Pleosporales</taxon>
        <taxon>Massarineae</taxon>
        <taxon>Periconiaceae</taxon>
        <taxon>Periconia</taxon>
    </lineage>
</organism>
<comment type="caution">
    <text evidence="1">The sequence shown here is derived from an EMBL/GenBank/DDBJ whole genome shotgun (WGS) entry which is preliminary data.</text>
</comment>
<gene>
    <name evidence="1" type="ORF">PDIGIT_LOCUS7221</name>
</gene>
<dbReference type="EMBL" id="CAOQHR010000004">
    <property type="protein sequence ID" value="CAI6334167.1"/>
    <property type="molecule type" value="Genomic_DNA"/>
</dbReference>
<protein>
    <submittedName>
        <fullName evidence="1">Uncharacterized protein</fullName>
    </submittedName>
</protein>
<reference evidence="1" key="1">
    <citation type="submission" date="2023-01" db="EMBL/GenBank/DDBJ databases">
        <authorList>
            <person name="Van Ghelder C."/>
            <person name="Rancurel C."/>
        </authorList>
    </citation>
    <scope>NUCLEOTIDE SEQUENCE</scope>
    <source>
        <strain evidence="1">CNCM I-4278</strain>
    </source>
</reference>
<proteinExistence type="predicted"/>
<evidence type="ECO:0000313" key="1">
    <source>
        <dbReference type="EMBL" id="CAI6334167.1"/>
    </source>
</evidence>